<evidence type="ECO:0000256" key="1">
    <source>
        <dbReference type="ARBA" id="ARBA00004651"/>
    </source>
</evidence>
<feature type="transmembrane region" description="Helical" evidence="8">
    <location>
        <begin position="425"/>
        <end position="445"/>
    </location>
</feature>
<dbReference type="PROSITE" id="PS50850">
    <property type="entry name" value="MFS"/>
    <property type="match status" value="1"/>
</dbReference>
<dbReference type="PANTHER" id="PTHR42718">
    <property type="entry name" value="MAJOR FACILITATOR SUPERFAMILY MULTIDRUG TRANSPORTER MFSC"/>
    <property type="match status" value="1"/>
</dbReference>
<feature type="transmembrane region" description="Helical" evidence="8">
    <location>
        <begin position="138"/>
        <end position="158"/>
    </location>
</feature>
<evidence type="ECO:0000313" key="11">
    <source>
        <dbReference type="Proteomes" id="UP000236732"/>
    </source>
</evidence>
<dbReference type="AlphaFoldDB" id="A0A1H5Z2U2"/>
<keyword evidence="3" id="KW-0813">Transport</keyword>
<dbReference type="EMBL" id="FNVT01000002">
    <property type="protein sequence ID" value="SEG29955.1"/>
    <property type="molecule type" value="Genomic_DNA"/>
</dbReference>
<reference evidence="10 11" key="1">
    <citation type="submission" date="2016-10" db="EMBL/GenBank/DDBJ databases">
        <authorList>
            <person name="de Groot N.N."/>
        </authorList>
    </citation>
    <scope>NUCLEOTIDE SEQUENCE [LARGE SCALE GENOMIC DNA]</scope>
    <source>
        <strain evidence="10 11">CGMCC 4.7037</strain>
    </source>
</reference>
<dbReference type="Proteomes" id="UP000236732">
    <property type="component" value="Unassembled WGS sequence"/>
</dbReference>
<feature type="transmembrane region" description="Helical" evidence="8">
    <location>
        <begin position="352"/>
        <end position="376"/>
    </location>
</feature>
<sequence length="450" mass="45894">MHFRKTVTFVVMCAGMFFVLLDITIVNVALPSIGRGTGGSGVADLQWVIDAYQLTLAGLLLAGGTLGDRYGHRRVVTLGFAVFGLASAACALAPGIGPLVAARVLQGAGAALLLPGTLAVITRLYADREERARAIGAWAAIGSLALPAGPVLGGLLVELAGWPWVFWINVPVIAVVIAVIVRLVEESEPEPRRLDVPGVVLGTVLLAALTFTVIEAGRLGVTDPLVLVAAAVTLACGVAFVLTEHRRADPVLPLPLLRRPPIAVSTIVAAIMNFGINGVMLLLTLYLQTVRHRSPIEAGLSLLPLFVPLVLLPALAGRMAGRHGPKPVMLAGLVLLVAGFCLLLPLQTGSAYGPLAVAMVVIGVGAALLTPSVVALAMGAAPPGREGLTSALNNTARQAGGAIGVATLGAIAGDPARPGAFVSGLHHAAIVAAAAYVGAALLTVVTRTEL</sequence>
<evidence type="ECO:0000256" key="6">
    <source>
        <dbReference type="ARBA" id="ARBA00022989"/>
    </source>
</evidence>
<dbReference type="InterPro" id="IPR036259">
    <property type="entry name" value="MFS_trans_sf"/>
</dbReference>
<comment type="similarity">
    <text evidence="2">Belongs to the major facilitator superfamily. EmrB family.</text>
</comment>
<dbReference type="GO" id="GO:0022857">
    <property type="term" value="F:transmembrane transporter activity"/>
    <property type="evidence" value="ECO:0007669"/>
    <property type="project" value="InterPro"/>
</dbReference>
<evidence type="ECO:0000256" key="4">
    <source>
        <dbReference type="ARBA" id="ARBA00022475"/>
    </source>
</evidence>
<feature type="transmembrane region" description="Helical" evidence="8">
    <location>
        <begin position="7"/>
        <end position="33"/>
    </location>
</feature>
<keyword evidence="11" id="KW-1185">Reference proteome</keyword>
<feature type="transmembrane region" description="Helical" evidence="8">
    <location>
        <begin position="262"/>
        <end position="286"/>
    </location>
</feature>
<feature type="transmembrane region" description="Helical" evidence="8">
    <location>
        <begin position="396"/>
        <end position="413"/>
    </location>
</feature>
<feature type="transmembrane region" description="Helical" evidence="8">
    <location>
        <begin position="108"/>
        <end position="126"/>
    </location>
</feature>
<evidence type="ECO:0000313" key="10">
    <source>
        <dbReference type="EMBL" id="SEG29955.1"/>
    </source>
</evidence>
<name>A0A1H5Z2U2_9ACTN</name>
<comment type="subcellular location">
    <subcellularLocation>
        <location evidence="1">Cell membrane</location>
        <topology evidence="1">Multi-pass membrane protein</topology>
    </subcellularLocation>
</comment>
<feature type="transmembrane region" description="Helical" evidence="8">
    <location>
        <begin position="328"/>
        <end position="346"/>
    </location>
</feature>
<evidence type="ECO:0000256" key="7">
    <source>
        <dbReference type="ARBA" id="ARBA00023136"/>
    </source>
</evidence>
<evidence type="ECO:0000256" key="3">
    <source>
        <dbReference type="ARBA" id="ARBA00022448"/>
    </source>
</evidence>
<dbReference type="NCBIfam" id="TIGR00711">
    <property type="entry name" value="efflux_EmrB"/>
    <property type="match status" value="1"/>
</dbReference>
<evidence type="ECO:0000259" key="9">
    <source>
        <dbReference type="PROSITE" id="PS50850"/>
    </source>
</evidence>
<dbReference type="Gene3D" id="1.20.1720.10">
    <property type="entry name" value="Multidrug resistance protein D"/>
    <property type="match status" value="1"/>
</dbReference>
<dbReference type="InterPro" id="IPR004638">
    <property type="entry name" value="EmrB-like"/>
</dbReference>
<evidence type="ECO:0000256" key="8">
    <source>
        <dbReference type="SAM" id="Phobius"/>
    </source>
</evidence>
<evidence type="ECO:0000256" key="2">
    <source>
        <dbReference type="ARBA" id="ARBA00008537"/>
    </source>
</evidence>
<dbReference type="GO" id="GO:0005886">
    <property type="term" value="C:plasma membrane"/>
    <property type="evidence" value="ECO:0007669"/>
    <property type="project" value="UniProtKB-SubCell"/>
</dbReference>
<dbReference type="SUPFAM" id="SSF103473">
    <property type="entry name" value="MFS general substrate transporter"/>
    <property type="match status" value="1"/>
</dbReference>
<dbReference type="Pfam" id="PF07690">
    <property type="entry name" value="MFS_1"/>
    <property type="match status" value="1"/>
</dbReference>
<keyword evidence="6 8" id="KW-1133">Transmembrane helix</keyword>
<proteinExistence type="inferred from homology"/>
<gene>
    <name evidence="10" type="ORF">SAMN05444920_102497</name>
</gene>
<feature type="transmembrane region" description="Helical" evidence="8">
    <location>
        <begin position="75"/>
        <end position="96"/>
    </location>
</feature>
<organism evidence="10 11">
    <name type="scientific">Nonomuraea solani</name>
    <dbReference type="NCBI Taxonomy" id="1144553"/>
    <lineage>
        <taxon>Bacteria</taxon>
        <taxon>Bacillati</taxon>
        <taxon>Actinomycetota</taxon>
        <taxon>Actinomycetes</taxon>
        <taxon>Streptosporangiales</taxon>
        <taxon>Streptosporangiaceae</taxon>
        <taxon>Nonomuraea</taxon>
    </lineage>
</organism>
<dbReference type="CDD" id="cd17321">
    <property type="entry name" value="MFS_MMR_MDR_like"/>
    <property type="match status" value="1"/>
</dbReference>
<dbReference type="RefSeq" id="WP_235029977.1">
    <property type="nucleotide sequence ID" value="NZ_FNVT01000002.1"/>
</dbReference>
<feature type="transmembrane region" description="Helical" evidence="8">
    <location>
        <begin position="164"/>
        <end position="184"/>
    </location>
</feature>
<dbReference type="InterPro" id="IPR011701">
    <property type="entry name" value="MFS"/>
</dbReference>
<feature type="domain" description="Major facilitator superfamily (MFS) profile" evidence="9">
    <location>
        <begin position="8"/>
        <end position="450"/>
    </location>
</feature>
<keyword evidence="5 8" id="KW-0812">Transmembrane</keyword>
<evidence type="ECO:0000256" key="5">
    <source>
        <dbReference type="ARBA" id="ARBA00022692"/>
    </source>
</evidence>
<protein>
    <submittedName>
        <fullName evidence="10">MFS transporter, DHA2 family, methylenomycin A resistance protein</fullName>
    </submittedName>
</protein>
<dbReference type="PANTHER" id="PTHR42718:SF9">
    <property type="entry name" value="MAJOR FACILITATOR SUPERFAMILY MULTIDRUG TRANSPORTER MFSC"/>
    <property type="match status" value="1"/>
</dbReference>
<feature type="transmembrane region" description="Helical" evidence="8">
    <location>
        <begin position="196"/>
        <end position="214"/>
    </location>
</feature>
<feature type="transmembrane region" description="Helical" evidence="8">
    <location>
        <begin position="45"/>
        <end position="63"/>
    </location>
</feature>
<feature type="transmembrane region" description="Helical" evidence="8">
    <location>
        <begin position="298"/>
        <end position="316"/>
    </location>
</feature>
<dbReference type="Gene3D" id="1.20.1250.20">
    <property type="entry name" value="MFS general substrate transporter like domains"/>
    <property type="match status" value="1"/>
</dbReference>
<accession>A0A1H5Z2U2</accession>
<dbReference type="InterPro" id="IPR020846">
    <property type="entry name" value="MFS_dom"/>
</dbReference>
<keyword evidence="4" id="KW-1003">Cell membrane</keyword>
<feature type="transmembrane region" description="Helical" evidence="8">
    <location>
        <begin position="226"/>
        <end position="242"/>
    </location>
</feature>
<keyword evidence="7 8" id="KW-0472">Membrane</keyword>